<evidence type="ECO:0000313" key="3">
    <source>
        <dbReference type="Proteomes" id="UP000007797"/>
    </source>
</evidence>
<evidence type="ECO:0000256" key="1">
    <source>
        <dbReference type="SAM" id="MobiDB-lite"/>
    </source>
</evidence>
<evidence type="ECO:0000313" key="2">
    <source>
        <dbReference type="EMBL" id="EGG22136.1"/>
    </source>
</evidence>
<organism evidence="2 3">
    <name type="scientific">Cavenderia fasciculata</name>
    <name type="common">Slime mold</name>
    <name type="synonym">Dictyostelium fasciculatum</name>
    <dbReference type="NCBI Taxonomy" id="261658"/>
    <lineage>
        <taxon>Eukaryota</taxon>
        <taxon>Amoebozoa</taxon>
        <taxon>Evosea</taxon>
        <taxon>Eumycetozoa</taxon>
        <taxon>Dictyostelia</taxon>
        <taxon>Acytosteliales</taxon>
        <taxon>Cavenderiaceae</taxon>
        <taxon>Cavenderia</taxon>
    </lineage>
</organism>
<name>F4PP23_CACFS</name>
<dbReference type="OrthoDB" id="17475at2759"/>
<dbReference type="OMA" id="CTIKGRE"/>
<dbReference type="EMBL" id="GL883009">
    <property type="protein sequence ID" value="EGG22136.1"/>
    <property type="molecule type" value="Genomic_DNA"/>
</dbReference>
<feature type="compositionally biased region" description="Low complexity" evidence="1">
    <location>
        <begin position="641"/>
        <end position="655"/>
    </location>
</feature>
<keyword evidence="3" id="KW-1185">Reference proteome</keyword>
<dbReference type="AlphaFoldDB" id="F4PP23"/>
<feature type="region of interest" description="Disordered" evidence="1">
    <location>
        <begin position="606"/>
        <end position="666"/>
    </location>
</feature>
<protein>
    <submittedName>
        <fullName evidence="2">Uncharacterized protein</fullName>
    </submittedName>
</protein>
<dbReference type="Proteomes" id="UP000007797">
    <property type="component" value="Unassembled WGS sequence"/>
</dbReference>
<proteinExistence type="predicted"/>
<accession>F4PP23</accession>
<dbReference type="KEGG" id="dfa:DFA_04254"/>
<sequence>MNKFTNKLFRKSVQLSPSQTAAINNNGANVSPILLGGGSGAYSSSGNLLSSSSTSSASAISNSTSTSFINYHRLPTIDFDQIFQSFLKEGEIVKSYYLVHCVLSRKGPSSSGNLQQQHSPKSWQPFFKKNSSPTFIVLCSSVLLLIDASAYPFTLLRRINRDELSELLIDSSDVGLFSIELNISKQAALQPHRINSIQNNMLYFSAATEKRDLLDQFEGSFVDAFKDLVSNGSLVIRRCNMLATEQQIQKKELKENVTKLLDELSLMGFSAQDLWDGDVDLKLFVSKVKEFIVLNGDDRFIVEFILPAGDGPDGVCKKVFRVPNNLSSKDIVHFLCTKIQQPNSHLYSLCTIKGREIQLDDNLSEYGLGSFFDKWQLCLVERGKVRRAGIFELEVHFPEAPEYQGKHQRIIEVDGYMPAIQLVKEIAKKMDIHKPHLYTVKMEPQQQAGSPSVILNDDEVLTKYGLGSRFRKCKLRLVAKKYPKASLDKQKIQSIIQDVVESSWKEYSERSKVVKEVRCREIIDHIIGIAVDECIRASALSMRIASLGVTGRLAMYKYLTQKEQEELNYYKMAGQKRLVDDAKDMIHNLTAVLGPSVHVDIDQDNDEKSMRVRIPPPPPPPILGFKNFKPKKPQTTNMDGSSSPSSIASSQSKSSQNLKNTGGNASLGGALDMSQILAMREKLKTAAPITKKEVDGPLSPDSILKSVKLRGVNQPPPAQQIHVTNSKETNELMLKLQKRNAVVQSQDAEELGDF</sequence>
<dbReference type="GeneID" id="14874335"/>
<reference evidence="3" key="1">
    <citation type="journal article" date="2011" name="Genome Res.">
        <title>Phylogeny-wide analysis of social amoeba genomes highlights ancient origins for complex intercellular communication.</title>
        <authorList>
            <person name="Heidel A.J."/>
            <person name="Lawal H.M."/>
            <person name="Felder M."/>
            <person name="Schilde C."/>
            <person name="Helps N.R."/>
            <person name="Tunggal B."/>
            <person name="Rivero F."/>
            <person name="John U."/>
            <person name="Schleicher M."/>
            <person name="Eichinger L."/>
            <person name="Platzer M."/>
            <person name="Noegel A.A."/>
            <person name="Schaap P."/>
            <person name="Gloeckner G."/>
        </authorList>
    </citation>
    <scope>NUCLEOTIDE SEQUENCE [LARGE SCALE GENOMIC DNA]</scope>
    <source>
        <strain evidence="3">SH3</strain>
    </source>
</reference>
<gene>
    <name evidence="2" type="ORF">DFA_04254</name>
</gene>
<dbReference type="RefSeq" id="XP_004359987.1">
    <property type="nucleotide sequence ID" value="XM_004359930.1"/>
</dbReference>